<dbReference type="PRINTS" id="PR00344">
    <property type="entry name" value="BCTRLSENSOR"/>
</dbReference>
<evidence type="ECO:0000256" key="4">
    <source>
        <dbReference type="ARBA" id="ARBA00022475"/>
    </source>
</evidence>
<evidence type="ECO:0000259" key="13">
    <source>
        <dbReference type="PROSITE" id="PS50109"/>
    </source>
</evidence>
<keyword evidence="12" id="KW-1133">Transmembrane helix</keyword>
<dbReference type="InterPro" id="IPR003594">
    <property type="entry name" value="HATPase_dom"/>
</dbReference>
<evidence type="ECO:0000256" key="5">
    <source>
        <dbReference type="ARBA" id="ARBA00022553"/>
    </source>
</evidence>
<dbReference type="GO" id="GO:0000155">
    <property type="term" value="F:phosphorelay sensor kinase activity"/>
    <property type="evidence" value="ECO:0007669"/>
    <property type="project" value="InterPro"/>
</dbReference>
<keyword evidence="6" id="KW-0808">Transferase</keyword>
<comment type="caution">
    <text evidence="17">The sequence shown here is derived from an EMBL/GenBank/DDBJ whole genome shotgun (WGS) entry which is preliminary data.</text>
</comment>
<dbReference type="InterPro" id="IPR036097">
    <property type="entry name" value="HisK_dim/P_sf"/>
</dbReference>
<keyword evidence="9" id="KW-0067">ATP-binding</keyword>
<dbReference type="InterPro" id="IPR004358">
    <property type="entry name" value="Sig_transdc_His_kin-like_C"/>
</dbReference>
<reference evidence="16 19" key="2">
    <citation type="submission" date="2019-06" db="EMBL/GenBank/DDBJ databases">
        <title>Whole genome shotgun sequence of Brevibacillus agri NBRC 15538.</title>
        <authorList>
            <person name="Hosoyama A."/>
            <person name="Uohara A."/>
            <person name="Ohji S."/>
            <person name="Ichikawa N."/>
        </authorList>
    </citation>
    <scope>NUCLEOTIDE SEQUENCE [LARGE SCALE GENOMIC DNA]</scope>
    <source>
        <strain evidence="16 19">NBRC 15538</strain>
    </source>
</reference>
<dbReference type="Proteomes" id="UP000317180">
    <property type="component" value="Unassembled WGS sequence"/>
</dbReference>
<evidence type="ECO:0000256" key="9">
    <source>
        <dbReference type="ARBA" id="ARBA00022840"/>
    </source>
</evidence>
<dbReference type="InterPro" id="IPR000700">
    <property type="entry name" value="PAS-assoc_C"/>
</dbReference>
<dbReference type="InterPro" id="IPR035965">
    <property type="entry name" value="PAS-like_dom_sf"/>
</dbReference>
<evidence type="ECO:0000313" key="18">
    <source>
        <dbReference type="Proteomes" id="UP000276178"/>
    </source>
</evidence>
<keyword evidence="10" id="KW-0902">Two-component regulatory system</keyword>
<dbReference type="Pfam" id="PF00512">
    <property type="entry name" value="HisKA"/>
    <property type="match status" value="1"/>
</dbReference>
<dbReference type="CDD" id="cd00082">
    <property type="entry name" value="HisKA"/>
    <property type="match status" value="1"/>
</dbReference>
<evidence type="ECO:0000256" key="2">
    <source>
        <dbReference type="ARBA" id="ARBA00004651"/>
    </source>
</evidence>
<dbReference type="SUPFAM" id="SSF55874">
    <property type="entry name" value="ATPase domain of HSP90 chaperone/DNA topoisomerase II/histidine kinase"/>
    <property type="match status" value="1"/>
</dbReference>
<keyword evidence="11 12" id="KW-0472">Membrane</keyword>
<evidence type="ECO:0000313" key="16">
    <source>
        <dbReference type="EMBL" id="GED28343.1"/>
    </source>
</evidence>
<dbReference type="PROSITE" id="PS51257">
    <property type="entry name" value="PROKAR_LIPOPROTEIN"/>
    <property type="match status" value="1"/>
</dbReference>
<feature type="transmembrane region" description="Helical" evidence="12">
    <location>
        <begin position="13"/>
        <end position="33"/>
    </location>
</feature>
<evidence type="ECO:0000256" key="1">
    <source>
        <dbReference type="ARBA" id="ARBA00000085"/>
    </source>
</evidence>
<dbReference type="InterPro" id="IPR036890">
    <property type="entry name" value="HATPase_C_sf"/>
</dbReference>
<feature type="domain" description="Histidine kinase" evidence="13">
    <location>
        <begin position="398"/>
        <end position="604"/>
    </location>
</feature>
<dbReference type="EMBL" id="BJOD01000067">
    <property type="protein sequence ID" value="GED28343.1"/>
    <property type="molecule type" value="Genomic_DNA"/>
</dbReference>
<sequence length="607" mass="69156">MSLFRNLGFQKKIMLSYLVMMLLIGCVTSLFSYQMTKVTSDEVHLTQNVLPQTSALLEVKNQIYTKTYALNMYTLTRDESYLDQYYTNLIDTARFASLTKTEENSGLFSIIESISRLDFLFLNKINPLLKANNVPAVSYVLSQEVQPLIDQLERDLSFSLNQLEYKTNKEFKHTNESIRVSLILTYTVSVAAILFGFFCTFYFRNELLRPIESLMRQAHEVSKGTFGQQIVYTHQDEFRELAQEFNKMSSNIADLFAQDAMQRQILTEEKNIREQILNSLPVGIITHPHAGAGIHVNKLANDLVKVDEAGYPMCKDASFAASTDSQDSPWFVNRKMTLYKKDDTPFIALVSYVPLHNHQHDQESGWMVAFLDITEQEQIQEYLNQSEKLAMVGQLAAGAAHEIRNPLTVIYGFIQLLEQRLSDQERDRYYLPLILEEIERVNRIVTELLMLSKPSKPDYREVNLAGVIHSILPLMNAEAMLHGIEIVDRCAPHIRLHADVEQLKQILLNLMKNSIEAMKEGGLLVIESHLDEKAVHIKVKDTGEGIPPEYLVRIFEPFFSLKEDGTGLGLPISRRMVENHGGELQVKSTPGQGTEITITLPLTPKVD</sequence>
<keyword evidence="12" id="KW-0812">Transmembrane</keyword>
<feature type="domain" description="HAMP" evidence="15">
    <location>
        <begin position="205"/>
        <end position="257"/>
    </location>
</feature>
<dbReference type="CDD" id="cd06225">
    <property type="entry name" value="HAMP"/>
    <property type="match status" value="1"/>
</dbReference>
<dbReference type="SUPFAM" id="SSF55785">
    <property type="entry name" value="PYP-like sensor domain (PAS domain)"/>
    <property type="match status" value="1"/>
</dbReference>
<dbReference type="PROSITE" id="PS50109">
    <property type="entry name" value="HIS_KIN"/>
    <property type="match status" value="1"/>
</dbReference>
<dbReference type="AlphaFoldDB" id="A0A3M8AEX3"/>
<comment type="catalytic activity">
    <reaction evidence="1">
        <text>ATP + protein L-histidine = ADP + protein N-phospho-L-histidine.</text>
        <dbReference type="EC" id="2.7.13.3"/>
    </reaction>
</comment>
<evidence type="ECO:0000256" key="10">
    <source>
        <dbReference type="ARBA" id="ARBA00023012"/>
    </source>
</evidence>
<dbReference type="Pfam" id="PF02518">
    <property type="entry name" value="HATPase_c"/>
    <property type="match status" value="1"/>
</dbReference>
<dbReference type="Gene3D" id="6.10.340.10">
    <property type="match status" value="1"/>
</dbReference>
<proteinExistence type="predicted"/>
<name>A0A3M8AEX3_9BACL</name>
<dbReference type="RefSeq" id="WP_122953385.1">
    <property type="nucleotide sequence ID" value="NZ_BJOD01000067.1"/>
</dbReference>
<evidence type="ECO:0000256" key="7">
    <source>
        <dbReference type="ARBA" id="ARBA00022741"/>
    </source>
</evidence>
<feature type="domain" description="PAC" evidence="14">
    <location>
        <begin position="332"/>
        <end position="385"/>
    </location>
</feature>
<dbReference type="InterPro" id="IPR003660">
    <property type="entry name" value="HAMP_dom"/>
</dbReference>
<dbReference type="PROSITE" id="PS50113">
    <property type="entry name" value="PAC"/>
    <property type="match status" value="1"/>
</dbReference>
<dbReference type="EMBL" id="RHHN01000078">
    <property type="protein sequence ID" value="RNB49766.1"/>
    <property type="molecule type" value="Genomic_DNA"/>
</dbReference>
<dbReference type="SUPFAM" id="SSF47384">
    <property type="entry name" value="Homodimeric domain of signal transducing histidine kinase"/>
    <property type="match status" value="1"/>
</dbReference>
<evidence type="ECO:0000256" key="3">
    <source>
        <dbReference type="ARBA" id="ARBA00012438"/>
    </source>
</evidence>
<evidence type="ECO:0000313" key="19">
    <source>
        <dbReference type="Proteomes" id="UP000317180"/>
    </source>
</evidence>
<keyword evidence="4" id="KW-1003">Cell membrane</keyword>
<dbReference type="Proteomes" id="UP000276178">
    <property type="component" value="Unassembled WGS sequence"/>
</dbReference>
<dbReference type="Gene3D" id="3.30.450.20">
    <property type="entry name" value="PAS domain"/>
    <property type="match status" value="1"/>
</dbReference>
<protein>
    <recommendedName>
        <fullName evidence="3">histidine kinase</fullName>
        <ecNumber evidence="3">2.7.13.3</ecNumber>
    </recommendedName>
</protein>
<dbReference type="GO" id="GO:0005524">
    <property type="term" value="F:ATP binding"/>
    <property type="evidence" value="ECO:0007669"/>
    <property type="project" value="UniProtKB-KW"/>
</dbReference>
<dbReference type="SMART" id="SM00304">
    <property type="entry name" value="HAMP"/>
    <property type="match status" value="1"/>
</dbReference>
<keyword evidence="19" id="KW-1185">Reference proteome</keyword>
<evidence type="ECO:0000313" key="17">
    <source>
        <dbReference type="EMBL" id="RNB49766.1"/>
    </source>
</evidence>
<dbReference type="SMART" id="SM00387">
    <property type="entry name" value="HATPase_c"/>
    <property type="match status" value="1"/>
</dbReference>
<dbReference type="GO" id="GO:0005886">
    <property type="term" value="C:plasma membrane"/>
    <property type="evidence" value="ECO:0007669"/>
    <property type="project" value="UniProtKB-SubCell"/>
</dbReference>
<reference evidence="17 18" key="1">
    <citation type="submission" date="2018-10" db="EMBL/GenBank/DDBJ databases">
        <title>Phylogenomics of Brevibacillus.</title>
        <authorList>
            <person name="Dunlap C."/>
        </authorList>
    </citation>
    <scope>NUCLEOTIDE SEQUENCE [LARGE SCALE GENOMIC DNA]</scope>
    <source>
        <strain evidence="17 18">NRRL NRS 1219</strain>
    </source>
</reference>
<accession>A0A3M8AEX3</accession>
<keyword evidence="8" id="KW-0418">Kinase</keyword>
<dbReference type="PANTHER" id="PTHR43065:SF10">
    <property type="entry name" value="PEROXIDE STRESS-ACTIVATED HISTIDINE KINASE MAK3"/>
    <property type="match status" value="1"/>
</dbReference>
<gene>
    <name evidence="16" type="ORF">BAG01nite_44450</name>
    <name evidence="17" type="ORF">EB820_22620</name>
</gene>
<dbReference type="GeneID" id="82810008"/>
<dbReference type="Gene3D" id="3.30.565.10">
    <property type="entry name" value="Histidine kinase-like ATPase, C-terminal domain"/>
    <property type="match status" value="1"/>
</dbReference>
<dbReference type="SMART" id="SM00388">
    <property type="entry name" value="HisKA"/>
    <property type="match status" value="1"/>
</dbReference>
<evidence type="ECO:0000256" key="8">
    <source>
        <dbReference type="ARBA" id="ARBA00022777"/>
    </source>
</evidence>
<dbReference type="OrthoDB" id="9815750at2"/>
<dbReference type="EC" id="2.7.13.3" evidence="3"/>
<evidence type="ECO:0000259" key="14">
    <source>
        <dbReference type="PROSITE" id="PS50113"/>
    </source>
</evidence>
<evidence type="ECO:0000256" key="12">
    <source>
        <dbReference type="SAM" id="Phobius"/>
    </source>
</evidence>
<dbReference type="Gene3D" id="1.10.287.130">
    <property type="match status" value="1"/>
</dbReference>
<evidence type="ECO:0000256" key="11">
    <source>
        <dbReference type="ARBA" id="ARBA00023136"/>
    </source>
</evidence>
<keyword evidence="5" id="KW-0597">Phosphoprotein</keyword>
<comment type="subcellular location">
    <subcellularLocation>
        <location evidence="2">Cell membrane</location>
        <topology evidence="2">Multi-pass membrane protein</topology>
    </subcellularLocation>
</comment>
<dbReference type="PROSITE" id="PS50885">
    <property type="entry name" value="HAMP"/>
    <property type="match status" value="1"/>
</dbReference>
<dbReference type="InterPro" id="IPR003661">
    <property type="entry name" value="HisK_dim/P_dom"/>
</dbReference>
<dbReference type="PANTHER" id="PTHR43065">
    <property type="entry name" value="SENSOR HISTIDINE KINASE"/>
    <property type="match status" value="1"/>
</dbReference>
<dbReference type="InterPro" id="IPR005467">
    <property type="entry name" value="His_kinase_dom"/>
</dbReference>
<dbReference type="Pfam" id="PF00672">
    <property type="entry name" value="HAMP"/>
    <property type="match status" value="1"/>
</dbReference>
<evidence type="ECO:0000256" key="6">
    <source>
        <dbReference type="ARBA" id="ARBA00022679"/>
    </source>
</evidence>
<feature type="transmembrane region" description="Helical" evidence="12">
    <location>
        <begin position="182"/>
        <end position="203"/>
    </location>
</feature>
<evidence type="ECO:0000259" key="15">
    <source>
        <dbReference type="PROSITE" id="PS50885"/>
    </source>
</evidence>
<keyword evidence="7" id="KW-0547">Nucleotide-binding</keyword>
<dbReference type="SUPFAM" id="SSF158472">
    <property type="entry name" value="HAMP domain-like"/>
    <property type="match status" value="1"/>
</dbReference>
<organism evidence="17 18">
    <name type="scientific">Brevibacillus agri</name>
    <dbReference type="NCBI Taxonomy" id="51101"/>
    <lineage>
        <taxon>Bacteria</taxon>
        <taxon>Bacillati</taxon>
        <taxon>Bacillota</taxon>
        <taxon>Bacilli</taxon>
        <taxon>Bacillales</taxon>
        <taxon>Paenibacillaceae</taxon>
        <taxon>Brevibacillus</taxon>
    </lineage>
</organism>